<proteinExistence type="predicted"/>
<reference evidence="2 3" key="1">
    <citation type="submission" date="2019-03" db="EMBL/GenBank/DDBJ databases">
        <title>Genomic Encyclopedia of Type Strains, Phase IV (KMG-IV): sequencing the most valuable type-strain genomes for metagenomic binning, comparative biology and taxonomic classification.</title>
        <authorList>
            <person name="Goeker M."/>
        </authorList>
    </citation>
    <scope>NUCLEOTIDE SEQUENCE [LARGE SCALE GENOMIC DNA]</scope>
    <source>
        <strain evidence="2 3">DSM 26377</strain>
    </source>
</reference>
<protein>
    <submittedName>
        <fullName evidence="2">AAA domain-containing protein</fullName>
    </submittedName>
</protein>
<gene>
    <name evidence="2" type="ORF">DFR24_4809</name>
</gene>
<name>A0A4S3K3A6_9GAMM</name>
<evidence type="ECO:0000313" key="3">
    <source>
        <dbReference type="Proteomes" id="UP000295341"/>
    </source>
</evidence>
<dbReference type="Proteomes" id="UP000295341">
    <property type="component" value="Unassembled WGS sequence"/>
</dbReference>
<dbReference type="InterPro" id="IPR049945">
    <property type="entry name" value="AAA_22"/>
</dbReference>
<dbReference type="EMBL" id="SOBT01000013">
    <property type="protein sequence ID" value="TDU23286.1"/>
    <property type="molecule type" value="Genomic_DNA"/>
</dbReference>
<dbReference type="GO" id="GO:0016887">
    <property type="term" value="F:ATP hydrolysis activity"/>
    <property type="evidence" value="ECO:0007669"/>
    <property type="project" value="InterPro"/>
</dbReference>
<organism evidence="2 3">
    <name type="scientific">Panacagrimonas perspica</name>
    <dbReference type="NCBI Taxonomy" id="381431"/>
    <lineage>
        <taxon>Bacteria</taxon>
        <taxon>Pseudomonadati</taxon>
        <taxon>Pseudomonadota</taxon>
        <taxon>Gammaproteobacteria</taxon>
        <taxon>Nevskiales</taxon>
        <taxon>Nevskiaceae</taxon>
        <taxon>Panacagrimonas</taxon>
    </lineage>
</organism>
<keyword evidence="3" id="KW-1185">Reference proteome</keyword>
<comment type="caution">
    <text evidence="2">The sequence shown here is derived from an EMBL/GenBank/DDBJ whole genome shotgun (WGS) entry which is preliminary data.</text>
</comment>
<evidence type="ECO:0000259" key="1">
    <source>
        <dbReference type="Pfam" id="PF13401"/>
    </source>
</evidence>
<dbReference type="AlphaFoldDB" id="A0A4S3K3A6"/>
<dbReference type="Pfam" id="PF13401">
    <property type="entry name" value="AAA_22"/>
    <property type="match status" value="1"/>
</dbReference>
<feature type="domain" description="ORC1/DEAH AAA+ ATPase" evidence="1">
    <location>
        <begin position="119"/>
        <end position="296"/>
    </location>
</feature>
<evidence type="ECO:0000313" key="2">
    <source>
        <dbReference type="EMBL" id="TDU23286.1"/>
    </source>
</evidence>
<sequence>MAKNKGSEPFNPYEGNILVDGLGPIPSPTELENFLLNLPKAPGAILEAPAYIRLHELLLLENLFVPSPTSISTAQSIDLSLRHSYRSRDPRIPANRWGEVEQHAKGPTSVRPPALDEVRGARLVTIGGAAGTGKTRTISKSLSRYRELIIHETFPGLVGQHVQAVRLSVDVPASGQLVDLAAGLMMEWDRVFTHGLGSKAARFELPLARYRHARKPSQGLPMFDEWSSVARAHCLGVLHLDEIQNFFRIPTLEQRRAKKSADSLPELSVKDDQALLRLLTWCNSMRIALVFSGTPDGMHAFARRLSVLTRVANGFFHEFSPLDGPNGPGFKFFSKRLESYQYVRNPLKLDEAARNTLHRLTASVPRILIGLWVGGQRIALERDKEDFLLTDLETAAATLLGPLRPAVQALLKGDPVSLRRYEDLMHLNDGFWKQFWR</sequence>
<dbReference type="RefSeq" id="WP_162851401.1">
    <property type="nucleotide sequence ID" value="NZ_MWIN01000016.1"/>
</dbReference>
<accession>A0A4S3K3A6</accession>